<evidence type="ECO:0000256" key="2">
    <source>
        <dbReference type="ARBA" id="ARBA00023016"/>
    </source>
</evidence>
<comment type="subcellular location">
    <subcellularLocation>
        <location evidence="1">Nucleus</location>
    </subcellularLocation>
</comment>
<evidence type="ECO:0000259" key="6">
    <source>
        <dbReference type="SMART" id="SM00415"/>
    </source>
</evidence>
<evidence type="ECO:0000256" key="1">
    <source>
        <dbReference type="ARBA" id="ARBA00004123"/>
    </source>
</evidence>
<name>A0ABC8J6G2_ERUVS</name>
<evidence type="ECO:0000313" key="7">
    <source>
        <dbReference type="EMBL" id="CAH8314189.1"/>
    </source>
</evidence>
<feature type="domain" description="HSF-type DNA-binding" evidence="6">
    <location>
        <begin position="8"/>
        <end position="102"/>
    </location>
</feature>
<evidence type="ECO:0000256" key="4">
    <source>
        <dbReference type="ARBA" id="ARBA00023242"/>
    </source>
</evidence>
<dbReference type="SUPFAM" id="SSF46785">
    <property type="entry name" value="Winged helix' DNA-binding domain"/>
    <property type="match status" value="1"/>
</dbReference>
<evidence type="ECO:0000313" key="8">
    <source>
        <dbReference type="Proteomes" id="UP001642260"/>
    </source>
</evidence>
<dbReference type="GO" id="GO:0005634">
    <property type="term" value="C:nucleus"/>
    <property type="evidence" value="ECO:0007669"/>
    <property type="project" value="UniProtKB-SubCell"/>
</dbReference>
<dbReference type="AlphaFoldDB" id="A0ABC8J6G2"/>
<organism evidence="7 8">
    <name type="scientific">Eruca vesicaria subsp. sativa</name>
    <name type="common">Garden rocket</name>
    <name type="synonym">Eruca sativa</name>
    <dbReference type="NCBI Taxonomy" id="29727"/>
    <lineage>
        <taxon>Eukaryota</taxon>
        <taxon>Viridiplantae</taxon>
        <taxon>Streptophyta</taxon>
        <taxon>Embryophyta</taxon>
        <taxon>Tracheophyta</taxon>
        <taxon>Spermatophyta</taxon>
        <taxon>Magnoliopsida</taxon>
        <taxon>eudicotyledons</taxon>
        <taxon>Gunneridae</taxon>
        <taxon>Pentapetalae</taxon>
        <taxon>rosids</taxon>
        <taxon>malvids</taxon>
        <taxon>Brassicales</taxon>
        <taxon>Brassicaceae</taxon>
        <taxon>Brassiceae</taxon>
        <taxon>Eruca</taxon>
    </lineage>
</organism>
<keyword evidence="2" id="KW-0346">Stress response</keyword>
<dbReference type="Proteomes" id="UP001642260">
    <property type="component" value="Unassembled WGS sequence"/>
</dbReference>
<dbReference type="Pfam" id="PF00447">
    <property type="entry name" value="HSF_DNA-bind"/>
    <property type="match status" value="1"/>
</dbReference>
<dbReference type="InterPro" id="IPR000232">
    <property type="entry name" value="HSF_DNA-bd"/>
</dbReference>
<dbReference type="PANTHER" id="PTHR10015:SF384">
    <property type="entry name" value="DNA-BINDING PROTEIN-RELATED"/>
    <property type="match status" value="1"/>
</dbReference>
<dbReference type="EMBL" id="CAKOAT010080710">
    <property type="protein sequence ID" value="CAH8314189.1"/>
    <property type="molecule type" value="Genomic_DNA"/>
</dbReference>
<dbReference type="PANTHER" id="PTHR10015">
    <property type="entry name" value="HEAT SHOCK TRANSCRIPTION FACTOR"/>
    <property type="match status" value="1"/>
</dbReference>
<keyword evidence="3" id="KW-0238">DNA-binding</keyword>
<keyword evidence="8" id="KW-1185">Reference proteome</keyword>
<dbReference type="InterPro" id="IPR036390">
    <property type="entry name" value="WH_DNA-bd_sf"/>
</dbReference>
<evidence type="ECO:0000256" key="5">
    <source>
        <dbReference type="RuleBase" id="RU004020"/>
    </source>
</evidence>
<gene>
    <name evidence="7" type="ORF">ERUC_LOCUS7095</name>
</gene>
<comment type="caution">
    <text evidence="7">The sequence shown here is derived from an EMBL/GenBank/DDBJ whole genome shotgun (WGS) entry which is preliminary data.</text>
</comment>
<dbReference type="InterPro" id="IPR036388">
    <property type="entry name" value="WH-like_DNA-bd_sf"/>
</dbReference>
<accession>A0ABC8J6G2</accession>
<dbReference type="GO" id="GO:0003677">
    <property type="term" value="F:DNA binding"/>
    <property type="evidence" value="ECO:0007669"/>
    <property type="project" value="UniProtKB-KW"/>
</dbReference>
<sequence>MVNKIPKGLFRIFSVVYESVDDPSLDSIISWSQSNNSFVIVNLEELNHRKIFARFYSRHLPDLFSVLEYYGFERIKGAGELEFGNVNFVRGRPELLERMHSRVVAKMGNAAYQRKQAADAFQRLSI</sequence>
<comment type="similarity">
    <text evidence="5">Belongs to the HSF family.</text>
</comment>
<keyword evidence="4" id="KW-0539">Nucleus</keyword>
<proteinExistence type="inferred from homology"/>
<dbReference type="Gene3D" id="1.10.10.10">
    <property type="entry name" value="Winged helix-like DNA-binding domain superfamily/Winged helix DNA-binding domain"/>
    <property type="match status" value="1"/>
</dbReference>
<evidence type="ECO:0000256" key="3">
    <source>
        <dbReference type="ARBA" id="ARBA00023125"/>
    </source>
</evidence>
<dbReference type="SMART" id="SM00415">
    <property type="entry name" value="HSF"/>
    <property type="match status" value="1"/>
</dbReference>
<reference evidence="7 8" key="1">
    <citation type="submission" date="2022-03" db="EMBL/GenBank/DDBJ databases">
        <authorList>
            <person name="Macdonald S."/>
            <person name="Ahmed S."/>
            <person name="Newling K."/>
        </authorList>
    </citation>
    <scope>NUCLEOTIDE SEQUENCE [LARGE SCALE GENOMIC DNA]</scope>
</reference>
<protein>
    <recommendedName>
        <fullName evidence="6">HSF-type DNA-binding domain-containing protein</fullName>
    </recommendedName>
</protein>